<feature type="transmembrane region" description="Helical" evidence="6">
    <location>
        <begin position="322"/>
        <end position="340"/>
    </location>
</feature>
<feature type="transmembrane region" description="Helical" evidence="6">
    <location>
        <begin position="61"/>
        <end position="80"/>
    </location>
</feature>
<feature type="domain" description="ComEC/Rec2-related protein" evidence="7">
    <location>
        <begin position="235"/>
        <end position="514"/>
    </location>
</feature>
<dbReference type="InterPro" id="IPR004477">
    <property type="entry name" value="ComEC_N"/>
</dbReference>
<evidence type="ECO:0000259" key="8">
    <source>
        <dbReference type="Pfam" id="PF13567"/>
    </source>
</evidence>
<feature type="transmembrane region" description="Helical" evidence="6">
    <location>
        <begin position="360"/>
        <end position="382"/>
    </location>
</feature>
<evidence type="ECO:0000313" key="10">
    <source>
        <dbReference type="Proteomes" id="UP000600865"/>
    </source>
</evidence>
<keyword evidence="2" id="KW-1003">Cell membrane</keyword>
<proteinExistence type="predicted"/>
<evidence type="ECO:0000256" key="6">
    <source>
        <dbReference type="SAM" id="Phobius"/>
    </source>
</evidence>
<dbReference type="Pfam" id="PF03772">
    <property type="entry name" value="Competence"/>
    <property type="match status" value="1"/>
</dbReference>
<evidence type="ECO:0000313" key="9">
    <source>
        <dbReference type="EMBL" id="GGX57757.1"/>
    </source>
</evidence>
<dbReference type="EMBL" id="BMYV01000001">
    <property type="protein sequence ID" value="GGX57757.1"/>
    <property type="molecule type" value="Genomic_DNA"/>
</dbReference>
<evidence type="ECO:0000256" key="5">
    <source>
        <dbReference type="ARBA" id="ARBA00023136"/>
    </source>
</evidence>
<evidence type="ECO:0000256" key="2">
    <source>
        <dbReference type="ARBA" id="ARBA00022475"/>
    </source>
</evidence>
<feature type="transmembrane region" description="Helical" evidence="6">
    <location>
        <begin position="436"/>
        <end position="461"/>
    </location>
</feature>
<dbReference type="InterPro" id="IPR025405">
    <property type="entry name" value="DUF4131"/>
</dbReference>
<feature type="transmembrane region" description="Helical" evidence="6">
    <location>
        <begin position="517"/>
        <end position="536"/>
    </location>
</feature>
<dbReference type="Pfam" id="PF13567">
    <property type="entry name" value="DUF4131"/>
    <property type="match status" value="1"/>
</dbReference>
<sequence length="688" mass="74854">MSQALETVDSSIGFNSGIIAFGVGIAAYFAWSGEPSSTVIAGMLSLAAFMWWIFDRKGWQGLSLVWIILLVLLGLGRASWHTTIADAPRLPAVERTYRIEGWVSAIEKSGKSERYVVETHKVRGLTAERMPERLRIRITKKPEPPIVAGDTINWLVAARAPPSAVVPSGYDSGQVAYFRQIGGFGFGYGAPQRQADVDLPPLDSLRRAVVRWRYHIADRVMAAAPPKTAGLQAALMTGVRRFIPTEQTENLRIAGLAHILAISGLHMALLAGGTYSAITFVLACILPLSRRYDVRKFAAVTAIGAATFYLVLSGASVATQRAWVMSTIFFLAIVLDRRAISMRSVSVAALITLALHPESLISVGFQMSFAAVVALVATYQAWQTMRPAFTQRSISRKMVDFFASLSVTSLVAGFATGAFALFHFNRIAQYGFAGNLLAMPLFSLFVMPLAVLSLLTMPFGLEGLPLQLMGLALEPILKAAEWVAGWPGAMAYIGAAPNWVLPLFSLGFVAVCMGQKWVRLLGLGAILLAFLGWNTASTPDLRISDSAKVAFWQPPESGTGDPVLMVGSRRPDRYGREQFAQRAGLNDVDWAPYTDRIAQCDALACRAKIGAWQISILQNPSEVPEECEASDLVILAVRSAGPVARRNCSAVLVDESTLRETGALDVYLKDHLTIKAARPSEEKRRPWH</sequence>
<accession>A0A918KDS0</accession>
<feature type="transmembrane region" description="Helical" evidence="6">
    <location>
        <begin position="12"/>
        <end position="31"/>
    </location>
</feature>
<evidence type="ECO:0000256" key="1">
    <source>
        <dbReference type="ARBA" id="ARBA00004651"/>
    </source>
</evidence>
<dbReference type="AlphaFoldDB" id="A0A918KDS0"/>
<dbReference type="PANTHER" id="PTHR30619:SF1">
    <property type="entry name" value="RECOMBINATION PROTEIN 2"/>
    <property type="match status" value="1"/>
</dbReference>
<comment type="caution">
    <text evidence="9">The sequence shown here is derived from an EMBL/GenBank/DDBJ whole genome shotgun (WGS) entry which is preliminary data.</text>
</comment>
<name>A0A918KDS0_9PROT</name>
<keyword evidence="5 6" id="KW-0472">Membrane</keyword>
<gene>
    <name evidence="9" type="ORF">GCM10011309_03500</name>
</gene>
<feature type="transmembrane region" description="Helical" evidence="6">
    <location>
        <begin position="402"/>
        <end position="424"/>
    </location>
</feature>
<keyword evidence="10" id="KW-1185">Reference proteome</keyword>
<evidence type="ECO:0000256" key="4">
    <source>
        <dbReference type="ARBA" id="ARBA00022989"/>
    </source>
</evidence>
<protein>
    <submittedName>
        <fullName evidence="9">Competence protein ComEC</fullName>
    </submittedName>
</protein>
<dbReference type="InterPro" id="IPR052159">
    <property type="entry name" value="Competence_DNA_uptake"/>
</dbReference>
<dbReference type="Proteomes" id="UP000600865">
    <property type="component" value="Unassembled WGS sequence"/>
</dbReference>
<keyword evidence="4 6" id="KW-1133">Transmembrane helix</keyword>
<keyword evidence="3 6" id="KW-0812">Transmembrane</keyword>
<reference evidence="9 10" key="1">
    <citation type="journal article" date="2014" name="Int. J. Syst. Evol. Microbiol.">
        <title>Complete genome sequence of Corynebacterium casei LMG S-19264T (=DSM 44701T), isolated from a smear-ripened cheese.</title>
        <authorList>
            <consortium name="US DOE Joint Genome Institute (JGI-PGF)"/>
            <person name="Walter F."/>
            <person name="Albersmeier A."/>
            <person name="Kalinowski J."/>
            <person name="Ruckert C."/>
        </authorList>
    </citation>
    <scope>NUCLEOTIDE SEQUENCE [LARGE SCALE GENOMIC DNA]</scope>
    <source>
        <strain evidence="9 10">KCTC 23968</strain>
    </source>
</reference>
<dbReference type="NCBIfam" id="TIGR00360">
    <property type="entry name" value="ComEC_N-term"/>
    <property type="match status" value="1"/>
</dbReference>
<organism evidence="9 10">
    <name type="scientific">Litorimonas cladophorae</name>
    <dbReference type="NCBI Taxonomy" id="1220491"/>
    <lineage>
        <taxon>Bacteria</taxon>
        <taxon>Pseudomonadati</taxon>
        <taxon>Pseudomonadota</taxon>
        <taxon>Alphaproteobacteria</taxon>
        <taxon>Maricaulales</taxon>
        <taxon>Robiginitomaculaceae</taxon>
    </lineage>
</organism>
<dbReference type="GO" id="GO:0005886">
    <property type="term" value="C:plasma membrane"/>
    <property type="evidence" value="ECO:0007669"/>
    <property type="project" value="UniProtKB-SubCell"/>
</dbReference>
<feature type="transmembrane region" description="Helical" evidence="6">
    <location>
        <begin position="489"/>
        <end position="510"/>
    </location>
</feature>
<feature type="transmembrane region" description="Helical" evidence="6">
    <location>
        <begin position="297"/>
        <end position="316"/>
    </location>
</feature>
<feature type="transmembrane region" description="Helical" evidence="6">
    <location>
        <begin position="256"/>
        <end position="285"/>
    </location>
</feature>
<evidence type="ECO:0000256" key="3">
    <source>
        <dbReference type="ARBA" id="ARBA00022692"/>
    </source>
</evidence>
<evidence type="ECO:0000259" key="7">
    <source>
        <dbReference type="Pfam" id="PF03772"/>
    </source>
</evidence>
<feature type="domain" description="DUF4131" evidence="8">
    <location>
        <begin position="35"/>
        <end position="190"/>
    </location>
</feature>
<comment type="subcellular location">
    <subcellularLocation>
        <location evidence="1">Cell membrane</location>
        <topology evidence="1">Multi-pass membrane protein</topology>
    </subcellularLocation>
</comment>
<feature type="transmembrane region" description="Helical" evidence="6">
    <location>
        <begin position="37"/>
        <end position="54"/>
    </location>
</feature>
<dbReference type="PANTHER" id="PTHR30619">
    <property type="entry name" value="DNA INTERNALIZATION/COMPETENCE PROTEIN COMEC/REC2"/>
    <property type="match status" value="1"/>
</dbReference>